<protein>
    <submittedName>
        <fullName evidence="1">Uncharacterized protein</fullName>
    </submittedName>
</protein>
<dbReference type="AlphaFoldDB" id="A0A392TSR7"/>
<feature type="non-terminal residue" evidence="1">
    <location>
        <position position="57"/>
    </location>
</feature>
<keyword evidence="2" id="KW-1185">Reference proteome</keyword>
<proteinExistence type="predicted"/>
<comment type="caution">
    <text evidence="1">The sequence shown here is derived from an EMBL/GenBank/DDBJ whole genome shotgun (WGS) entry which is preliminary data.</text>
</comment>
<evidence type="ECO:0000313" key="2">
    <source>
        <dbReference type="Proteomes" id="UP000265520"/>
    </source>
</evidence>
<accession>A0A392TSR7</accession>
<organism evidence="1 2">
    <name type="scientific">Trifolium medium</name>
    <dbReference type="NCBI Taxonomy" id="97028"/>
    <lineage>
        <taxon>Eukaryota</taxon>
        <taxon>Viridiplantae</taxon>
        <taxon>Streptophyta</taxon>
        <taxon>Embryophyta</taxon>
        <taxon>Tracheophyta</taxon>
        <taxon>Spermatophyta</taxon>
        <taxon>Magnoliopsida</taxon>
        <taxon>eudicotyledons</taxon>
        <taxon>Gunneridae</taxon>
        <taxon>Pentapetalae</taxon>
        <taxon>rosids</taxon>
        <taxon>fabids</taxon>
        <taxon>Fabales</taxon>
        <taxon>Fabaceae</taxon>
        <taxon>Papilionoideae</taxon>
        <taxon>50 kb inversion clade</taxon>
        <taxon>NPAAA clade</taxon>
        <taxon>Hologalegina</taxon>
        <taxon>IRL clade</taxon>
        <taxon>Trifolieae</taxon>
        <taxon>Trifolium</taxon>
    </lineage>
</organism>
<sequence>MDIMEQMQIFTGGIRIQHTMHLDASTEGSINSKTAEEVKELIEQMCRNEYNMSKRKR</sequence>
<dbReference type="Proteomes" id="UP000265520">
    <property type="component" value="Unassembled WGS sequence"/>
</dbReference>
<dbReference type="EMBL" id="LXQA010651777">
    <property type="protein sequence ID" value="MCI64241.1"/>
    <property type="molecule type" value="Genomic_DNA"/>
</dbReference>
<reference evidence="1 2" key="1">
    <citation type="journal article" date="2018" name="Front. Plant Sci.">
        <title>Red Clover (Trifolium pratense) and Zigzag Clover (T. medium) - A Picture of Genomic Similarities and Differences.</title>
        <authorList>
            <person name="Dluhosova J."/>
            <person name="Istvanek J."/>
            <person name="Nedelnik J."/>
            <person name="Repkova J."/>
        </authorList>
    </citation>
    <scope>NUCLEOTIDE SEQUENCE [LARGE SCALE GENOMIC DNA]</scope>
    <source>
        <strain evidence="2">cv. 10/8</strain>
        <tissue evidence="1">Leaf</tissue>
    </source>
</reference>
<evidence type="ECO:0000313" key="1">
    <source>
        <dbReference type="EMBL" id="MCI64241.1"/>
    </source>
</evidence>
<name>A0A392TSR7_9FABA</name>